<evidence type="ECO:0000313" key="12">
    <source>
        <dbReference type="Proteomes" id="UP000831607"/>
    </source>
</evidence>
<keyword evidence="6 9" id="KW-0822">Tryptophan biosynthesis</keyword>
<dbReference type="EC" id="5.3.1.24" evidence="3 9"/>
<keyword evidence="7 9" id="KW-0057">Aromatic amino acid biosynthesis</keyword>
<dbReference type="PANTHER" id="PTHR42894:SF1">
    <property type="entry name" value="N-(5'-PHOSPHORIBOSYL)ANTHRANILATE ISOMERASE"/>
    <property type="match status" value="1"/>
</dbReference>
<dbReference type="GO" id="GO:0004640">
    <property type="term" value="F:phosphoribosylanthranilate isomerase activity"/>
    <property type="evidence" value="ECO:0007669"/>
    <property type="project" value="UniProtKB-EC"/>
</dbReference>
<comment type="pathway">
    <text evidence="2 9">Amino-acid biosynthesis; L-tryptophan biosynthesis; L-tryptophan from chorismate: step 3/5.</text>
</comment>
<evidence type="ECO:0000256" key="5">
    <source>
        <dbReference type="ARBA" id="ARBA00022605"/>
    </source>
</evidence>
<evidence type="ECO:0000256" key="1">
    <source>
        <dbReference type="ARBA" id="ARBA00001164"/>
    </source>
</evidence>
<protein>
    <recommendedName>
        <fullName evidence="4 9">N-(5'-phosphoribosyl)anthranilate isomerase</fullName>
        <shortName evidence="9">PRAI</shortName>
        <ecNumber evidence="3 9">5.3.1.24</ecNumber>
    </recommendedName>
</protein>
<dbReference type="CDD" id="cd00405">
    <property type="entry name" value="PRAI"/>
    <property type="match status" value="1"/>
</dbReference>
<proteinExistence type="inferred from homology"/>
<name>A0ABY4AMZ4_9BURK</name>
<evidence type="ECO:0000256" key="2">
    <source>
        <dbReference type="ARBA" id="ARBA00004664"/>
    </source>
</evidence>
<dbReference type="NCBIfam" id="NF002298">
    <property type="entry name" value="PRK01222.1-4"/>
    <property type="match status" value="1"/>
</dbReference>
<evidence type="ECO:0000256" key="9">
    <source>
        <dbReference type="HAMAP-Rule" id="MF_00135"/>
    </source>
</evidence>
<accession>A0ABY4AMZ4</accession>
<evidence type="ECO:0000256" key="3">
    <source>
        <dbReference type="ARBA" id="ARBA00012572"/>
    </source>
</evidence>
<evidence type="ECO:0000256" key="8">
    <source>
        <dbReference type="ARBA" id="ARBA00023235"/>
    </source>
</evidence>
<dbReference type="InterPro" id="IPR001240">
    <property type="entry name" value="PRAI_dom"/>
</dbReference>
<keyword evidence="8 9" id="KW-0413">Isomerase</keyword>
<comment type="catalytic activity">
    <reaction evidence="1 9">
        <text>N-(5-phospho-beta-D-ribosyl)anthranilate = 1-(2-carboxyphenylamino)-1-deoxy-D-ribulose 5-phosphate</text>
        <dbReference type="Rhea" id="RHEA:21540"/>
        <dbReference type="ChEBI" id="CHEBI:18277"/>
        <dbReference type="ChEBI" id="CHEBI:58613"/>
        <dbReference type="EC" id="5.3.1.24"/>
    </reaction>
</comment>
<sequence>MDADTLDHRRTRIKICGLTREGDVALACELGADALGFVFYPKSRRCLSPERAAQLAKSRDVFVDSVALFVEPSPDLVADVISVMHPNYLQFHGDETAKFCEQFNWPYIKAFRVGAPGLDTPEGVLKTCQQYSSARGWLFDSFTPAYGGSGHEFDRDLLALVSSSGNKPVILSGGLRTDNVKSLITKVRPQAVDVSSGVESEPGVKCPEKMRAFVQAVAGTLR</sequence>
<dbReference type="PANTHER" id="PTHR42894">
    <property type="entry name" value="N-(5'-PHOSPHORIBOSYL)ANTHRANILATE ISOMERASE"/>
    <property type="match status" value="1"/>
</dbReference>
<keyword evidence="5 9" id="KW-0028">Amino-acid biosynthesis</keyword>
<evidence type="ECO:0000256" key="4">
    <source>
        <dbReference type="ARBA" id="ARBA00022272"/>
    </source>
</evidence>
<evidence type="ECO:0000256" key="6">
    <source>
        <dbReference type="ARBA" id="ARBA00022822"/>
    </source>
</evidence>
<comment type="similarity">
    <text evidence="9">Belongs to the TrpF family.</text>
</comment>
<reference evidence="11 12" key="1">
    <citation type="submission" date="2020-11" db="EMBL/GenBank/DDBJ databases">
        <title>Algicoccus daihaiensis sp.nov., isolated from Daihai Lake in Inner Mongolia.</title>
        <authorList>
            <person name="Kai J."/>
        </authorList>
    </citation>
    <scope>NUCLEOTIDE SEQUENCE [LARGE SCALE GENOMIC DNA]</scope>
    <source>
        <strain evidence="12">f23</strain>
    </source>
</reference>
<evidence type="ECO:0000256" key="7">
    <source>
        <dbReference type="ARBA" id="ARBA00023141"/>
    </source>
</evidence>
<dbReference type="RefSeq" id="WP_243477576.1">
    <property type="nucleotide sequence ID" value="NZ_CP063982.1"/>
</dbReference>
<dbReference type="Gene3D" id="3.20.20.70">
    <property type="entry name" value="Aldolase class I"/>
    <property type="match status" value="1"/>
</dbReference>
<dbReference type="InterPro" id="IPR011060">
    <property type="entry name" value="RibuloseP-bd_barrel"/>
</dbReference>
<dbReference type="SUPFAM" id="SSF51366">
    <property type="entry name" value="Ribulose-phoshate binding barrel"/>
    <property type="match status" value="1"/>
</dbReference>
<dbReference type="HAMAP" id="MF_00135">
    <property type="entry name" value="PRAI"/>
    <property type="match status" value="1"/>
</dbReference>
<dbReference type="Pfam" id="PF00697">
    <property type="entry name" value="PRAI"/>
    <property type="match status" value="1"/>
</dbReference>
<dbReference type="EMBL" id="CP063982">
    <property type="protein sequence ID" value="UOD49414.1"/>
    <property type="molecule type" value="Genomic_DNA"/>
</dbReference>
<keyword evidence="12" id="KW-1185">Reference proteome</keyword>
<organism evidence="11 12">
    <name type="scientific">Orrella daihaiensis</name>
    <dbReference type="NCBI Taxonomy" id="2782176"/>
    <lineage>
        <taxon>Bacteria</taxon>
        <taxon>Pseudomonadati</taxon>
        <taxon>Pseudomonadota</taxon>
        <taxon>Betaproteobacteria</taxon>
        <taxon>Burkholderiales</taxon>
        <taxon>Alcaligenaceae</taxon>
        <taxon>Orrella</taxon>
    </lineage>
</organism>
<dbReference type="InterPro" id="IPR044643">
    <property type="entry name" value="TrpF_fam"/>
</dbReference>
<gene>
    <name evidence="9" type="primary">trpF</name>
    <name evidence="11" type="ORF">DHf2319_07925</name>
</gene>
<feature type="domain" description="N-(5'phosphoribosyl) anthranilate isomerase (PRAI)" evidence="10">
    <location>
        <begin position="13"/>
        <end position="216"/>
    </location>
</feature>
<dbReference type="InterPro" id="IPR013785">
    <property type="entry name" value="Aldolase_TIM"/>
</dbReference>
<evidence type="ECO:0000259" key="10">
    <source>
        <dbReference type="Pfam" id="PF00697"/>
    </source>
</evidence>
<evidence type="ECO:0000313" key="11">
    <source>
        <dbReference type="EMBL" id="UOD49414.1"/>
    </source>
</evidence>
<dbReference type="Proteomes" id="UP000831607">
    <property type="component" value="Chromosome"/>
</dbReference>